<dbReference type="HOGENOM" id="CLU_1895366_0_0_6"/>
<dbReference type="EMBL" id="AE013598">
    <property type="protein sequence ID" value="AAW75214.1"/>
    <property type="molecule type" value="Genomic_DNA"/>
</dbReference>
<organism evidence="1 2">
    <name type="scientific">Xanthomonas oryzae pv. oryzae (strain KACC10331 / KXO85)</name>
    <dbReference type="NCBI Taxonomy" id="291331"/>
    <lineage>
        <taxon>Bacteria</taxon>
        <taxon>Pseudomonadati</taxon>
        <taxon>Pseudomonadota</taxon>
        <taxon>Gammaproteobacteria</taxon>
        <taxon>Lysobacterales</taxon>
        <taxon>Lysobacteraceae</taxon>
        <taxon>Xanthomonas</taxon>
    </lineage>
</organism>
<evidence type="ECO:0000313" key="1">
    <source>
        <dbReference type="EMBL" id="AAW75214.1"/>
    </source>
</evidence>
<dbReference type="Proteomes" id="UP000006735">
    <property type="component" value="Chromosome"/>
</dbReference>
<dbReference type="AlphaFoldDB" id="Q5H1F7"/>
<protein>
    <submittedName>
        <fullName evidence="1">IS1478 transposase</fullName>
    </submittedName>
</protein>
<dbReference type="PANTHER" id="PTHR33803">
    <property type="entry name" value="IS1478 TRANSPOSASE"/>
    <property type="match status" value="1"/>
</dbReference>
<name>Q5H1F7_XANOR</name>
<dbReference type="STRING" id="291331.XOO1960"/>
<gene>
    <name evidence="1" type="ordered locus">XOO1960</name>
</gene>
<sequence>MSARCAQDALFGPSVQVAGVGIAAAGRPRLMASLAYMKHADKLSGEERVQRLAENVVWQHVSGMVFYAPRLPCDAMQVGRFRAAIGEAGGEEWLKATIDTAVSSLSLGAGVFQERILRLRQAQQQGGIVAIQGISGCERPWWDSQRPS</sequence>
<reference evidence="1 2" key="1">
    <citation type="journal article" date="2005" name="Nucleic Acids Res.">
        <title>The genome sequence of Xanthomonas oryzae pathovar oryzae KACC10331, the bacterial blight pathogen of rice.</title>
        <authorList>
            <person name="Lee B.M."/>
            <person name="Park Y.J."/>
            <person name="Park D.S."/>
            <person name="Kang H.W."/>
            <person name="Kim J.G."/>
            <person name="Song E.S."/>
            <person name="Park I.C."/>
            <person name="Yoon U.H."/>
            <person name="Hahn J.H."/>
            <person name="Koo B.S."/>
            <person name="Lee G.B."/>
            <person name="Kim H."/>
            <person name="Park H.S."/>
            <person name="Yoon K.O."/>
            <person name="Kim J.H."/>
            <person name="Jung C.H."/>
            <person name="Koh N.H."/>
            <person name="Seo J.S."/>
            <person name="Go S.J."/>
        </authorList>
    </citation>
    <scope>NUCLEOTIDE SEQUENCE [LARGE SCALE GENOMIC DNA]</scope>
    <source>
        <strain evidence="2">KACC10331 / KXO85</strain>
    </source>
</reference>
<dbReference type="PANTHER" id="PTHR33803:SF3">
    <property type="entry name" value="BLL1974 PROTEIN"/>
    <property type="match status" value="1"/>
</dbReference>
<proteinExistence type="predicted"/>
<evidence type="ECO:0000313" key="2">
    <source>
        <dbReference type="Proteomes" id="UP000006735"/>
    </source>
</evidence>
<keyword evidence="2" id="KW-1185">Reference proteome</keyword>
<dbReference type="KEGG" id="xoo:XOO1960"/>
<accession>Q5H1F7</accession>